<accession>A0A9N9THG9</accession>
<evidence type="ECO:0000256" key="3">
    <source>
        <dbReference type="ARBA" id="ARBA00023002"/>
    </source>
</evidence>
<dbReference type="GO" id="GO:0016616">
    <property type="term" value="F:oxidoreductase activity, acting on the CH-OH group of donors, NAD or NADP as acceptor"/>
    <property type="evidence" value="ECO:0007669"/>
    <property type="project" value="UniProtKB-ARBA"/>
</dbReference>
<dbReference type="InterPro" id="IPR018170">
    <property type="entry name" value="Aldo/ket_reductase_CS"/>
</dbReference>
<dbReference type="InterPro" id="IPR036812">
    <property type="entry name" value="NAD(P)_OxRdtase_dom_sf"/>
</dbReference>
<evidence type="ECO:0000313" key="8">
    <source>
        <dbReference type="EMBL" id="CAG9856069.1"/>
    </source>
</evidence>
<dbReference type="CDD" id="cd19136">
    <property type="entry name" value="AKR_DrGR-like"/>
    <property type="match status" value="1"/>
</dbReference>
<evidence type="ECO:0000256" key="6">
    <source>
        <dbReference type="PIRSR" id="PIRSR000097-3"/>
    </source>
</evidence>
<protein>
    <recommendedName>
        <fullName evidence="7">NADP-dependent oxidoreductase domain-containing protein</fullName>
    </recommendedName>
</protein>
<organism evidence="8 9">
    <name type="scientific">Phyllotreta striolata</name>
    <name type="common">Striped flea beetle</name>
    <name type="synonym">Crioceris striolata</name>
    <dbReference type="NCBI Taxonomy" id="444603"/>
    <lineage>
        <taxon>Eukaryota</taxon>
        <taxon>Metazoa</taxon>
        <taxon>Ecdysozoa</taxon>
        <taxon>Arthropoda</taxon>
        <taxon>Hexapoda</taxon>
        <taxon>Insecta</taxon>
        <taxon>Pterygota</taxon>
        <taxon>Neoptera</taxon>
        <taxon>Endopterygota</taxon>
        <taxon>Coleoptera</taxon>
        <taxon>Polyphaga</taxon>
        <taxon>Cucujiformia</taxon>
        <taxon>Chrysomeloidea</taxon>
        <taxon>Chrysomelidae</taxon>
        <taxon>Galerucinae</taxon>
        <taxon>Alticini</taxon>
        <taxon>Phyllotreta</taxon>
    </lineage>
</organism>
<reference evidence="8" key="1">
    <citation type="submission" date="2022-01" db="EMBL/GenBank/DDBJ databases">
        <authorList>
            <person name="King R."/>
        </authorList>
    </citation>
    <scope>NUCLEOTIDE SEQUENCE</scope>
</reference>
<gene>
    <name evidence="8" type="ORF">PHYEVI_LOCUS2496</name>
</gene>
<sequence>MSLKHLKYPLNNGNFMPAIGLGTWLIKGEENMLNAIDIALEAGYRLFDTATMYNNEVELGKAIKTLLPKHGLTRKDVFITTKLYPSDHGEKAFEAIKTSLKRLNCEYIDLYLIHWPGAYGVSSRSKENSTLRDLSWQQMVKAVNLGMVKNIGVSNYTVGHLQELLSNHHGIKPVVNQVEWHPFWHQKELYNYCKKERIQLQAYQSLGGEKNNELLGNKVVKNVAEKLGKNPGQVLLRWSIQQNVAVIPKSKTKERIFGNMELDFPIPDDLMATLNTMNQTKYDWDPETIL</sequence>
<dbReference type="PIRSF" id="PIRSF000097">
    <property type="entry name" value="AKR"/>
    <property type="match status" value="1"/>
</dbReference>
<dbReference type="FunFam" id="3.20.20.100:FF:000002">
    <property type="entry name" value="2,5-diketo-D-gluconic acid reductase A"/>
    <property type="match status" value="1"/>
</dbReference>
<dbReference type="SUPFAM" id="SSF51430">
    <property type="entry name" value="NAD(P)-linked oxidoreductase"/>
    <property type="match status" value="1"/>
</dbReference>
<dbReference type="PROSITE" id="PS00798">
    <property type="entry name" value="ALDOKETO_REDUCTASE_1"/>
    <property type="match status" value="1"/>
</dbReference>
<keyword evidence="2" id="KW-0521">NADP</keyword>
<dbReference type="OrthoDB" id="416253at2759"/>
<dbReference type="PANTHER" id="PTHR43827">
    <property type="entry name" value="2,5-DIKETO-D-GLUCONIC ACID REDUCTASE"/>
    <property type="match status" value="1"/>
</dbReference>
<evidence type="ECO:0000313" key="9">
    <source>
        <dbReference type="Proteomes" id="UP001153712"/>
    </source>
</evidence>
<feature type="domain" description="NADP-dependent oxidoreductase" evidence="7">
    <location>
        <begin position="18"/>
        <end position="276"/>
    </location>
</feature>
<dbReference type="InterPro" id="IPR023210">
    <property type="entry name" value="NADP_OxRdtase_dom"/>
</dbReference>
<evidence type="ECO:0000256" key="5">
    <source>
        <dbReference type="PIRSR" id="PIRSR000097-2"/>
    </source>
</evidence>
<dbReference type="PROSITE" id="PS00063">
    <property type="entry name" value="ALDOKETO_REDUCTASE_3"/>
    <property type="match status" value="1"/>
</dbReference>
<dbReference type="AlphaFoldDB" id="A0A9N9THG9"/>
<comment type="similarity">
    <text evidence="1">Belongs to the aldo/keto reductase family.</text>
</comment>
<dbReference type="Pfam" id="PF00248">
    <property type="entry name" value="Aldo_ket_red"/>
    <property type="match status" value="1"/>
</dbReference>
<evidence type="ECO:0000256" key="2">
    <source>
        <dbReference type="ARBA" id="ARBA00022857"/>
    </source>
</evidence>
<name>A0A9N9THG9_PHYSR</name>
<dbReference type="Proteomes" id="UP001153712">
    <property type="component" value="Chromosome 11"/>
</dbReference>
<dbReference type="EMBL" id="OU900104">
    <property type="protein sequence ID" value="CAG9856069.1"/>
    <property type="molecule type" value="Genomic_DNA"/>
</dbReference>
<dbReference type="InterPro" id="IPR020471">
    <property type="entry name" value="AKR"/>
</dbReference>
<dbReference type="PROSITE" id="PS00062">
    <property type="entry name" value="ALDOKETO_REDUCTASE_2"/>
    <property type="match status" value="1"/>
</dbReference>
<feature type="site" description="Lowers pKa of active site Tyr" evidence="6">
    <location>
        <position position="82"/>
    </location>
</feature>
<keyword evidence="3" id="KW-0560">Oxidoreductase</keyword>
<evidence type="ECO:0000256" key="4">
    <source>
        <dbReference type="PIRSR" id="PIRSR000097-1"/>
    </source>
</evidence>
<evidence type="ECO:0000259" key="7">
    <source>
        <dbReference type="Pfam" id="PF00248"/>
    </source>
</evidence>
<proteinExistence type="inferred from homology"/>
<keyword evidence="9" id="KW-1185">Reference proteome</keyword>
<dbReference type="PANTHER" id="PTHR43827:SF3">
    <property type="entry name" value="NADP-DEPENDENT OXIDOREDUCTASE DOMAIN-CONTAINING PROTEIN"/>
    <property type="match status" value="1"/>
</dbReference>
<feature type="active site" description="Proton donor" evidence="4">
    <location>
        <position position="53"/>
    </location>
</feature>
<dbReference type="PRINTS" id="PR00069">
    <property type="entry name" value="ALDKETRDTASE"/>
</dbReference>
<evidence type="ECO:0000256" key="1">
    <source>
        <dbReference type="ARBA" id="ARBA00007905"/>
    </source>
</evidence>
<feature type="binding site" evidence="5">
    <location>
        <position position="114"/>
    </location>
    <ligand>
        <name>substrate</name>
    </ligand>
</feature>
<dbReference type="Gene3D" id="3.20.20.100">
    <property type="entry name" value="NADP-dependent oxidoreductase domain"/>
    <property type="match status" value="1"/>
</dbReference>